<keyword evidence="3" id="KW-1003">Cell membrane</keyword>
<feature type="domain" description="Tripartite ATP-independent periplasmic transporters DctQ component" evidence="10">
    <location>
        <begin position="32"/>
        <end position="156"/>
    </location>
</feature>
<dbReference type="Pfam" id="PF04290">
    <property type="entry name" value="DctQ"/>
    <property type="match status" value="1"/>
</dbReference>
<comment type="subunit">
    <text evidence="9">The complex comprises the extracytoplasmic solute receptor protein and the two transmembrane proteins.</text>
</comment>
<evidence type="ECO:0000256" key="2">
    <source>
        <dbReference type="ARBA" id="ARBA00022448"/>
    </source>
</evidence>
<sequence length="172" mass="18668">MSSLLLAVLRRVDDAIALVENVLISALCAVLAILLFGNVALRYLFRSPVTWIEEVVVAAFVWMIFIGVSACVRSHQHLRIDVVPRLLSGPAKGILGLLGLLCMVVIVAAMGKFGYDYAVFVSGNLTPILGISAAWLYIGLPLGMAFTAVHLLRQFFDEGPSRVLESVLEREG</sequence>
<feature type="transmembrane region" description="Helical" evidence="9">
    <location>
        <begin position="51"/>
        <end position="72"/>
    </location>
</feature>
<dbReference type="EMBL" id="JARHUD010000006">
    <property type="protein sequence ID" value="MDF2096668.1"/>
    <property type="molecule type" value="Genomic_DNA"/>
</dbReference>
<keyword evidence="4 9" id="KW-0997">Cell inner membrane</keyword>
<protein>
    <recommendedName>
        <fullName evidence="9">TRAP transporter small permease protein</fullName>
    </recommendedName>
</protein>
<reference evidence="11 12" key="1">
    <citation type="submission" date="2023-03" db="EMBL/GenBank/DDBJ databases">
        <title>Fodinicurvata sp. CAU 1616 isolated from sea sendiment.</title>
        <authorList>
            <person name="Kim W."/>
        </authorList>
    </citation>
    <scope>NUCLEOTIDE SEQUENCE [LARGE SCALE GENOMIC DNA]</scope>
    <source>
        <strain evidence="11 12">CAU 1616</strain>
    </source>
</reference>
<evidence type="ECO:0000256" key="4">
    <source>
        <dbReference type="ARBA" id="ARBA00022519"/>
    </source>
</evidence>
<feature type="transmembrane region" description="Helical" evidence="9">
    <location>
        <begin position="127"/>
        <end position="152"/>
    </location>
</feature>
<accession>A0ABT5YNZ9</accession>
<comment type="subcellular location">
    <subcellularLocation>
        <location evidence="1 9">Cell inner membrane</location>
        <topology evidence="1 9">Multi-pass membrane protein</topology>
    </subcellularLocation>
</comment>
<proteinExistence type="inferred from homology"/>
<evidence type="ECO:0000256" key="8">
    <source>
        <dbReference type="ARBA" id="ARBA00038436"/>
    </source>
</evidence>
<evidence type="ECO:0000313" key="12">
    <source>
        <dbReference type="Proteomes" id="UP001215503"/>
    </source>
</evidence>
<dbReference type="PANTHER" id="PTHR35011">
    <property type="entry name" value="2,3-DIKETO-L-GULONATE TRAP TRANSPORTER SMALL PERMEASE PROTEIN YIAM"/>
    <property type="match status" value="1"/>
</dbReference>
<name>A0ABT5YNZ9_9PROT</name>
<evidence type="ECO:0000256" key="3">
    <source>
        <dbReference type="ARBA" id="ARBA00022475"/>
    </source>
</evidence>
<dbReference type="PANTHER" id="PTHR35011:SF2">
    <property type="entry name" value="2,3-DIKETO-L-GULONATE TRAP TRANSPORTER SMALL PERMEASE PROTEIN YIAM"/>
    <property type="match status" value="1"/>
</dbReference>
<evidence type="ECO:0000313" key="11">
    <source>
        <dbReference type="EMBL" id="MDF2096668.1"/>
    </source>
</evidence>
<keyword evidence="5 9" id="KW-0812">Transmembrane</keyword>
<keyword evidence="2 9" id="KW-0813">Transport</keyword>
<comment type="function">
    <text evidence="9">Part of the tripartite ATP-independent periplasmic (TRAP) transport system.</text>
</comment>
<evidence type="ECO:0000259" key="10">
    <source>
        <dbReference type="Pfam" id="PF04290"/>
    </source>
</evidence>
<dbReference type="Proteomes" id="UP001215503">
    <property type="component" value="Unassembled WGS sequence"/>
</dbReference>
<keyword evidence="6 9" id="KW-1133">Transmembrane helix</keyword>
<dbReference type="RefSeq" id="WP_275823331.1">
    <property type="nucleotide sequence ID" value="NZ_JARHUD010000006.1"/>
</dbReference>
<feature type="transmembrane region" description="Helical" evidence="9">
    <location>
        <begin position="93"/>
        <end position="115"/>
    </location>
</feature>
<feature type="transmembrane region" description="Helical" evidence="9">
    <location>
        <begin position="21"/>
        <end position="45"/>
    </location>
</feature>
<comment type="similarity">
    <text evidence="8 9">Belongs to the TRAP transporter small permease family.</text>
</comment>
<organism evidence="11 12">
    <name type="scientific">Aquibaculum arenosum</name>
    <dbReference type="NCBI Taxonomy" id="3032591"/>
    <lineage>
        <taxon>Bacteria</taxon>
        <taxon>Pseudomonadati</taxon>
        <taxon>Pseudomonadota</taxon>
        <taxon>Alphaproteobacteria</taxon>
        <taxon>Rhodospirillales</taxon>
        <taxon>Rhodovibrionaceae</taxon>
        <taxon>Aquibaculum</taxon>
    </lineage>
</organism>
<dbReference type="InterPro" id="IPR007387">
    <property type="entry name" value="TRAP_DctQ"/>
</dbReference>
<comment type="caution">
    <text evidence="11">The sequence shown here is derived from an EMBL/GenBank/DDBJ whole genome shotgun (WGS) entry which is preliminary data.</text>
</comment>
<gene>
    <name evidence="11" type="ORF">P2G67_11830</name>
</gene>
<evidence type="ECO:0000256" key="7">
    <source>
        <dbReference type="ARBA" id="ARBA00023136"/>
    </source>
</evidence>
<keyword evidence="7 9" id="KW-0472">Membrane</keyword>
<evidence type="ECO:0000256" key="5">
    <source>
        <dbReference type="ARBA" id="ARBA00022692"/>
    </source>
</evidence>
<keyword evidence="12" id="KW-1185">Reference proteome</keyword>
<evidence type="ECO:0000256" key="1">
    <source>
        <dbReference type="ARBA" id="ARBA00004429"/>
    </source>
</evidence>
<dbReference type="InterPro" id="IPR055348">
    <property type="entry name" value="DctQ"/>
</dbReference>
<evidence type="ECO:0000256" key="6">
    <source>
        <dbReference type="ARBA" id="ARBA00022989"/>
    </source>
</evidence>
<evidence type="ECO:0000256" key="9">
    <source>
        <dbReference type="RuleBase" id="RU369079"/>
    </source>
</evidence>